<name>A0A6A5W3Q0_9PLEO</name>
<dbReference type="AlphaFoldDB" id="A0A6A5W3Q0"/>
<dbReference type="InterPro" id="IPR050931">
    <property type="entry name" value="Mito_Protein_Transport_Metaxin"/>
</dbReference>
<dbReference type="OrthoDB" id="5599269at2759"/>
<dbReference type="Proteomes" id="UP000799779">
    <property type="component" value="Unassembled WGS sequence"/>
</dbReference>
<feature type="transmembrane region" description="Helical" evidence="8">
    <location>
        <begin position="384"/>
        <end position="405"/>
    </location>
</feature>
<feature type="domain" description="Metaxin glutathione S-transferase" evidence="10">
    <location>
        <begin position="232"/>
        <end position="291"/>
    </location>
</feature>
<dbReference type="GO" id="GO:0007005">
    <property type="term" value="P:mitochondrion organization"/>
    <property type="evidence" value="ECO:0007669"/>
    <property type="project" value="TreeGrafter"/>
</dbReference>
<dbReference type="SUPFAM" id="SSF47616">
    <property type="entry name" value="GST C-terminal domain-like"/>
    <property type="match status" value="1"/>
</dbReference>
<keyword evidence="3" id="KW-0813">Transport</keyword>
<accession>A0A6A5W3Q0</accession>
<feature type="domain" description="Mitochondrial outer membrane transport complex Sam37/metaxin N-terminal" evidence="9">
    <location>
        <begin position="21"/>
        <end position="144"/>
    </location>
</feature>
<dbReference type="InterPro" id="IPR019564">
    <property type="entry name" value="Sam37/metaxin_N"/>
</dbReference>
<evidence type="ECO:0000256" key="2">
    <source>
        <dbReference type="ARBA" id="ARBA00009170"/>
    </source>
</evidence>
<dbReference type="Pfam" id="PF10568">
    <property type="entry name" value="Tom37"/>
    <property type="match status" value="1"/>
</dbReference>
<proteinExistence type="inferred from homology"/>
<dbReference type="GO" id="GO:0001401">
    <property type="term" value="C:SAM complex"/>
    <property type="evidence" value="ECO:0007669"/>
    <property type="project" value="InterPro"/>
</dbReference>
<dbReference type="PANTHER" id="PTHR12289:SF41">
    <property type="entry name" value="FAILED AXON CONNECTIONS-RELATED"/>
    <property type="match status" value="1"/>
</dbReference>
<evidence type="ECO:0000259" key="9">
    <source>
        <dbReference type="Pfam" id="PF10568"/>
    </source>
</evidence>
<evidence type="ECO:0000313" key="11">
    <source>
        <dbReference type="EMBL" id="KAF1995837.1"/>
    </source>
</evidence>
<protein>
    <recommendedName>
        <fullName evidence="13">Mitochondrial outer membrane transport complex Sam37/metaxin N-terminal domain-containing protein</fullName>
    </recommendedName>
</protein>
<evidence type="ECO:0000256" key="4">
    <source>
        <dbReference type="ARBA" id="ARBA00022787"/>
    </source>
</evidence>
<keyword evidence="12" id="KW-1185">Reference proteome</keyword>
<keyword evidence="6" id="KW-0496">Mitochondrion</keyword>
<organism evidence="11 12">
    <name type="scientific">Amniculicola lignicola CBS 123094</name>
    <dbReference type="NCBI Taxonomy" id="1392246"/>
    <lineage>
        <taxon>Eukaryota</taxon>
        <taxon>Fungi</taxon>
        <taxon>Dikarya</taxon>
        <taxon>Ascomycota</taxon>
        <taxon>Pezizomycotina</taxon>
        <taxon>Dothideomycetes</taxon>
        <taxon>Pleosporomycetidae</taxon>
        <taxon>Pleosporales</taxon>
        <taxon>Amniculicolaceae</taxon>
        <taxon>Amniculicola</taxon>
    </lineage>
</organism>
<evidence type="ECO:0000313" key="12">
    <source>
        <dbReference type="Proteomes" id="UP000799779"/>
    </source>
</evidence>
<comment type="similarity">
    <text evidence="2">Belongs to the metaxin family.</text>
</comment>
<evidence type="ECO:0000256" key="5">
    <source>
        <dbReference type="ARBA" id="ARBA00022927"/>
    </source>
</evidence>
<evidence type="ECO:0000256" key="1">
    <source>
        <dbReference type="ARBA" id="ARBA00004294"/>
    </source>
</evidence>
<gene>
    <name evidence="11" type="ORF">P154DRAFT_538535</name>
</gene>
<sequence>MALELHVWGPAFGLPSIDAECIATICYLQRICPSTGWRLVVDAPSSSQGDLPLLVDGAVRARGFASVVSYLRTHRAGACDLDHALTHQQQTDSTAFAAFIQFTGGPLIDLSLYVSAENFRNTTSSAYTAILPWHRNYTIPPARRDLARTRTAHLGLSSLDVSVVGEEDLGLGKGTPGADYEAAKRAAGLPPSNRSGQPPVLSMGRGKGIGGLLSSPIYAARFQLDALTNGLLEPLSDLLENRKYLLGGNEPSSLDCMAFGYLALMFYPPVPQAWLKEAIQSRFPRIQSYITCMRGELLGGEETNAANVWSISTKKKADSGAIHRSSLPWHPQSSPGLFSNLSTAAHEVMFSLPLLSTLLRRDVILHPQGKILSRRVASALPSPLIVRTLVAFSAVVTAALAGLAIHHRRSPRDGDLVFYALRPAIFQGGFGGIGEAESFLSVFANQIARPGAAYS</sequence>
<evidence type="ECO:0000256" key="8">
    <source>
        <dbReference type="SAM" id="Phobius"/>
    </source>
</evidence>
<comment type="subcellular location">
    <subcellularLocation>
        <location evidence="1">Mitochondrion outer membrane</location>
    </subcellularLocation>
</comment>
<keyword evidence="5" id="KW-0653">Protein transport</keyword>
<dbReference type="Pfam" id="PF17171">
    <property type="entry name" value="GST_C_6"/>
    <property type="match status" value="1"/>
</dbReference>
<dbReference type="PANTHER" id="PTHR12289">
    <property type="entry name" value="METAXIN RELATED"/>
    <property type="match status" value="1"/>
</dbReference>
<keyword evidence="8" id="KW-1133">Transmembrane helix</keyword>
<evidence type="ECO:0000256" key="3">
    <source>
        <dbReference type="ARBA" id="ARBA00022448"/>
    </source>
</evidence>
<keyword evidence="8" id="KW-0812">Transmembrane</keyword>
<evidence type="ECO:0008006" key="13">
    <source>
        <dbReference type="Google" id="ProtNLM"/>
    </source>
</evidence>
<dbReference type="InterPro" id="IPR033468">
    <property type="entry name" value="Metaxin_GST"/>
</dbReference>
<evidence type="ECO:0000256" key="6">
    <source>
        <dbReference type="ARBA" id="ARBA00023128"/>
    </source>
</evidence>
<dbReference type="GO" id="GO:0015031">
    <property type="term" value="P:protein transport"/>
    <property type="evidence" value="ECO:0007669"/>
    <property type="project" value="UniProtKB-KW"/>
</dbReference>
<reference evidence="11" key="1">
    <citation type="journal article" date="2020" name="Stud. Mycol.">
        <title>101 Dothideomycetes genomes: a test case for predicting lifestyles and emergence of pathogens.</title>
        <authorList>
            <person name="Haridas S."/>
            <person name="Albert R."/>
            <person name="Binder M."/>
            <person name="Bloem J."/>
            <person name="Labutti K."/>
            <person name="Salamov A."/>
            <person name="Andreopoulos B."/>
            <person name="Baker S."/>
            <person name="Barry K."/>
            <person name="Bills G."/>
            <person name="Bluhm B."/>
            <person name="Cannon C."/>
            <person name="Castanera R."/>
            <person name="Culley D."/>
            <person name="Daum C."/>
            <person name="Ezra D."/>
            <person name="Gonzalez J."/>
            <person name="Henrissat B."/>
            <person name="Kuo A."/>
            <person name="Liang C."/>
            <person name="Lipzen A."/>
            <person name="Lutzoni F."/>
            <person name="Magnuson J."/>
            <person name="Mondo S."/>
            <person name="Nolan M."/>
            <person name="Ohm R."/>
            <person name="Pangilinan J."/>
            <person name="Park H.-J."/>
            <person name="Ramirez L."/>
            <person name="Alfaro M."/>
            <person name="Sun H."/>
            <person name="Tritt A."/>
            <person name="Yoshinaga Y."/>
            <person name="Zwiers L.-H."/>
            <person name="Turgeon B."/>
            <person name="Goodwin S."/>
            <person name="Spatafora J."/>
            <person name="Crous P."/>
            <person name="Grigoriev I."/>
        </authorList>
    </citation>
    <scope>NUCLEOTIDE SEQUENCE</scope>
    <source>
        <strain evidence="11">CBS 123094</strain>
    </source>
</reference>
<keyword evidence="7 8" id="KW-0472">Membrane</keyword>
<dbReference type="EMBL" id="ML977633">
    <property type="protein sequence ID" value="KAF1995837.1"/>
    <property type="molecule type" value="Genomic_DNA"/>
</dbReference>
<evidence type="ECO:0000256" key="7">
    <source>
        <dbReference type="ARBA" id="ARBA00023136"/>
    </source>
</evidence>
<evidence type="ECO:0000259" key="10">
    <source>
        <dbReference type="Pfam" id="PF17171"/>
    </source>
</evidence>
<keyword evidence="4" id="KW-1000">Mitochondrion outer membrane</keyword>
<dbReference type="InterPro" id="IPR036282">
    <property type="entry name" value="Glutathione-S-Trfase_C_sf"/>
</dbReference>